<dbReference type="PANTHER" id="PTHR43214">
    <property type="entry name" value="TWO-COMPONENT RESPONSE REGULATOR"/>
    <property type="match status" value="1"/>
</dbReference>
<evidence type="ECO:0000313" key="7">
    <source>
        <dbReference type="Proteomes" id="UP000292235"/>
    </source>
</evidence>
<dbReference type="InterPro" id="IPR001789">
    <property type="entry name" value="Sig_transdc_resp-reg_receiver"/>
</dbReference>
<dbReference type="PRINTS" id="PR00038">
    <property type="entry name" value="HTHLUXR"/>
</dbReference>
<dbReference type="InterPro" id="IPR000792">
    <property type="entry name" value="Tscrpt_reg_LuxR_C"/>
</dbReference>
<reference evidence="6 7" key="1">
    <citation type="submission" date="2019-02" db="EMBL/GenBank/DDBJ databases">
        <authorList>
            <person name="Khodamoradi S."/>
            <person name="Hahnke R.L."/>
            <person name="Kaempfer P."/>
            <person name="Schumann P."/>
            <person name="Rohde M."/>
            <person name="Steinert M."/>
            <person name="Luzhetskyy A."/>
            <person name="Wink J."/>
            <person name="Ruckert C."/>
        </authorList>
    </citation>
    <scope>NUCLEOTIDE SEQUENCE [LARGE SCALE GENOMIC DNA]</scope>
    <source>
        <strain evidence="6 7">M2</strain>
    </source>
</reference>
<dbReference type="InterPro" id="IPR011006">
    <property type="entry name" value="CheY-like_superfamily"/>
</dbReference>
<dbReference type="SUPFAM" id="SSF52172">
    <property type="entry name" value="CheY-like"/>
    <property type="match status" value="1"/>
</dbReference>
<keyword evidence="1 3" id="KW-0597">Phosphoprotein</keyword>
<feature type="domain" description="Response regulatory" evidence="5">
    <location>
        <begin position="9"/>
        <end position="122"/>
    </location>
</feature>
<evidence type="ECO:0000259" key="5">
    <source>
        <dbReference type="PROSITE" id="PS50110"/>
    </source>
</evidence>
<feature type="modified residue" description="4-aspartylphosphate" evidence="3">
    <location>
        <position position="60"/>
    </location>
</feature>
<dbReference type="Gene3D" id="3.40.50.2300">
    <property type="match status" value="1"/>
</dbReference>
<dbReference type="Proteomes" id="UP000292235">
    <property type="component" value="Chromosome"/>
</dbReference>
<dbReference type="Pfam" id="PF00072">
    <property type="entry name" value="Response_reg"/>
    <property type="match status" value="1"/>
</dbReference>
<sequence>MRESPAPITLTVADHYSLGRAAWRGILVPDAGFEVVAEASCPAGIIRTASGVEQDILLTDLCFHGVHAFEEISRASAHTRVVVISGHEEAEVVREAVRCGVHGYLPKSSSVDELFSALRTVASDDHYLHPSIGCKLASGPTDRTTDRERDVIRLLASGHTIEEAASMLHVSSRTVEGDRAALRSKLGLRTRAELFAYARDSGFLLPGCAAARRRS</sequence>
<dbReference type="SUPFAM" id="SSF46894">
    <property type="entry name" value="C-terminal effector domain of the bipartite response regulators"/>
    <property type="match status" value="1"/>
</dbReference>
<dbReference type="SMART" id="SM00448">
    <property type="entry name" value="REC"/>
    <property type="match status" value="1"/>
</dbReference>
<evidence type="ECO:0000313" key="6">
    <source>
        <dbReference type="EMBL" id="QBI56639.1"/>
    </source>
</evidence>
<keyword evidence="2" id="KW-0238">DNA-binding</keyword>
<dbReference type="PROSITE" id="PS50043">
    <property type="entry name" value="HTH_LUXR_2"/>
    <property type="match status" value="1"/>
</dbReference>
<accession>A0A4P6QAN8</accession>
<dbReference type="CDD" id="cd06170">
    <property type="entry name" value="LuxR_C_like"/>
    <property type="match status" value="1"/>
</dbReference>
<dbReference type="KEGG" id="strr:EKD16_24475"/>
<dbReference type="GO" id="GO:0003677">
    <property type="term" value="F:DNA binding"/>
    <property type="evidence" value="ECO:0007669"/>
    <property type="project" value="UniProtKB-KW"/>
</dbReference>
<evidence type="ECO:0000259" key="4">
    <source>
        <dbReference type="PROSITE" id="PS50043"/>
    </source>
</evidence>
<dbReference type="PROSITE" id="PS50110">
    <property type="entry name" value="RESPONSE_REGULATORY"/>
    <property type="match status" value="1"/>
</dbReference>
<dbReference type="CDD" id="cd17535">
    <property type="entry name" value="REC_NarL-like"/>
    <property type="match status" value="1"/>
</dbReference>
<gene>
    <name evidence="6" type="primary">uhpA</name>
    <name evidence="6" type="ORF">EKD16_24475</name>
</gene>
<dbReference type="EMBL" id="CP036455">
    <property type="protein sequence ID" value="QBI56639.1"/>
    <property type="molecule type" value="Genomic_DNA"/>
</dbReference>
<dbReference type="Pfam" id="PF00196">
    <property type="entry name" value="GerE"/>
    <property type="match status" value="1"/>
</dbReference>
<evidence type="ECO:0000256" key="2">
    <source>
        <dbReference type="ARBA" id="ARBA00023125"/>
    </source>
</evidence>
<name>A0A4P6QAN8_9ACTN</name>
<evidence type="ECO:0000256" key="1">
    <source>
        <dbReference type="ARBA" id="ARBA00022553"/>
    </source>
</evidence>
<dbReference type="OrthoDB" id="9808843at2"/>
<proteinExistence type="predicted"/>
<dbReference type="InterPro" id="IPR016032">
    <property type="entry name" value="Sig_transdc_resp-reg_C-effctor"/>
</dbReference>
<dbReference type="RefSeq" id="WP_131101635.1">
    <property type="nucleotide sequence ID" value="NZ_CP036455.1"/>
</dbReference>
<evidence type="ECO:0000256" key="3">
    <source>
        <dbReference type="PROSITE-ProRule" id="PRU00169"/>
    </source>
</evidence>
<protein>
    <submittedName>
        <fullName evidence="6">Transcriptional regulatory protein UhpA</fullName>
    </submittedName>
</protein>
<dbReference type="AlphaFoldDB" id="A0A4P6QAN8"/>
<dbReference type="InterPro" id="IPR039420">
    <property type="entry name" value="WalR-like"/>
</dbReference>
<dbReference type="PANTHER" id="PTHR43214:SF17">
    <property type="entry name" value="TRANSCRIPTIONAL REGULATORY PROTEIN RCSB"/>
    <property type="match status" value="1"/>
</dbReference>
<dbReference type="SMART" id="SM00421">
    <property type="entry name" value="HTH_LUXR"/>
    <property type="match status" value="1"/>
</dbReference>
<organism evidence="6 7">
    <name type="scientific">Streptomonospora litoralis</name>
    <dbReference type="NCBI Taxonomy" id="2498135"/>
    <lineage>
        <taxon>Bacteria</taxon>
        <taxon>Bacillati</taxon>
        <taxon>Actinomycetota</taxon>
        <taxon>Actinomycetes</taxon>
        <taxon>Streptosporangiales</taxon>
        <taxon>Nocardiopsidaceae</taxon>
        <taxon>Streptomonospora</taxon>
    </lineage>
</organism>
<dbReference type="GO" id="GO:0000160">
    <property type="term" value="P:phosphorelay signal transduction system"/>
    <property type="evidence" value="ECO:0007669"/>
    <property type="project" value="InterPro"/>
</dbReference>
<dbReference type="GO" id="GO:0006355">
    <property type="term" value="P:regulation of DNA-templated transcription"/>
    <property type="evidence" value="ECO:0007669"/>
    <property type="project" value="InterPro"/>
</dbReference>
<dbReference type="InterPro" id="IPR058245">
    <property type="entry name" value="NreC/VraR/RcsB-like_REC"/>
</dbReference>
<keyword evidence="7" id="KW-1185">Reference proteome</keyword>
<feature type="domain" description="HTH luxR-type" evidence="4">
    <location>
        <begin position="137"/>
        <end position="202"/>
    </location>
</feature>